<dbReference type="AlphaFoldDB" id="A0A0D3J9K4"/>
<feature type="chain" id="PRO_5044226565" evidence="2">
    <location>
        <begin position="22"/>
        <end position="321"/>
    </location>
</feature>
<feature type="signal peptide" evidence="2">
    <location>
        <begin position="1"/>
        <end position="21"/>
    </location>
</feature>
<dbReference type="EnsemblProtists" id="EOD20189">
    <property type="protein sequence ID" value="EOD20189"/>
    <property type="gene ID" value="EMIHUDRAFT_471726"/>
</dbReference>
<dbReference type="Proteomes" id="UP000013827">
    <property type="component" value="Unassembled WGS sequence"/>
</dbReference>
<accession>A0A0D3J9K4</accession>
<proteinExistence type="predicted"/>
<dbReference type="KEGG" id="ehx:EMIHUDRAFT_471726"/>
<evidence type="ECO:0000256" key="2">
    <source>
        <dbReference type="SAM" id="SignalP"/>
    </source>
</evidence>
<dbReference type="PANTHER" id="PTHR43619">
    <property type="entry name" value="S-ADENOSYL-L-METHIONINE-DEPENDENT METHYLTRANSFERASE YKTD-RELATED"/>
    <property type="match status" value="1"/>
</dbReference>
<dbReference type="PaxDb" id="2903-EOD20189"/>
<dbReference type="Gene3D" id="3.40.50.150">
    <property type="entry name" value="Vaccinia Virus protein VP39"/>
    <property type="match status" value="1"/>
</dbReference>
<reference evidence="3" key="2">
    <citation type="submission" date="2024-10" db="UniProtKB">
        <authorList>
            <consortium name="EnsemblProtists"/>
        </authorList>
    </citation>
    <scope>IDENTIFICATION</scope>
</reference>
<evidence type="ECO:0000313" key="4">
    <source>
        <dbReference type="Proteomes" id="UP000013827"/>
    </source>
</evidence>
<protein>
    <submittedName>
        <fullName evidence="3">Uncharacterized protein</fullName>
    </submittedName>
</protein>
<dbReference type="HOGENOM" id="CLU_867218_0_0_1"/>
<organism evidence="3 4">
    <name type="scientific">Emiliania huxleyi (strain CCMP1516)</name>
    <dbReference type="NCBI Taxonomy" id="280463"/>
    <lineage>
        <taxon>Eukaryota</taxon>
        <taxon>Haptista</taxon>
        <taxon>Haptophyta</taxon>
        <taxon>Prymnesiophyceae</taxon>
        <taxon>Isochrysidales</taxon>
        <taxon>Noelaerhabdaceae</taxon>
        <taxon>Emiliania</taxon>
    </lineage>
</organism>
<feature type="compositionally biased region" description="Pro residues" evidence="1">
    <location>
        <begin position="53"/>
        <end position="67"/>
    </location>
</feature>
<dbReference type="InterPro" id="IPR029063">
    <property type="entry name" value="SAM-dependent_MTases_sf"/>
</dbReference>
<feature type="region of interest" description="Disordered" evidence="1">
    <location>
        <begin position="48"/>
        <end position="81"/>
    </location>
</feature>
<keyword evidence="4" id="KW-1185">Reference proteome</keyword>
<name>A0A0D3J9K4_EMIH1</name>
<evidence type="ECO:0000313" key="3">
    <source>
        <dbReference type="EnsemblProtists" id="EOD20189"/>
    </source>
</evidence>
<dbReference type="GeneID" id="17265736"/>
<sequence length="321" mass="33594">MRGQPSILCCLAACCCGPAAAFAPQLAPRHGRQCRVARLVAAEPAAVAAQKPAGPPIPGGGGGPPPGGGGGPPKGGPPERTAVQKALDTLFELAFKVLYATEPDLRLDSYKNLQVLWVRALLASSGQLDDPVAYQLLPPASRWLVSPAVAPLWAPVLPKLEWIAQRTSFLDSTLDAWIDGLKASGVSPDEAQVVLLGAGRRHAPRREIAPADPSMRRGAGAGYDTRALRYSGDQAPAFYEVDLPVVTRAKGVLSSRYAAATGVRQPAMLPLDLMTCASGAHTLDRPLSAATAPSLLPQPPSLLAHKPFPRKLPLLSDPLPP</sequence>
<reference evidence="4" key="1">
    <citation type="journal article" date="2013" name="Nature">
        <title>Pan genome of the phytoplankton Emiliania underpins its global distribution.</title>
        <authorList>
            <person name="Read B.A."/>
            <person name="Kegel J."/>
            <person name="Klute M.J."/>
            <person name="Kuo A."/>
            <person name="Lefebvre S.C."/>
            <person name="Maumus F."/>
            <person name="Mayer C."/>
            <person name="Miller J."/>
            <person name="Monier A."/>
            <person name="Salamov A."/>
            <person name="Young J."/>
            <person name="Aguilar M."/>
            <person name="Claverie J.M."/>
            <person name="Frickenhaus S."/>
            <person name="Gonzalez K."/>
            <person name="Herman E.K."/>
            <person name="Lin Y.C."/>
            <person name="Napier J."/>
            <person name="Ogata H."/>
            <person name="Sarno A.F."/>
            <person name="Shmutz J."/>
            <person name="Schroeder D."/>
            <person name="de Vargas C."/>
            <person name="Verret F."/>
            <person name="von Dassow P."/>
            <person name="Valentin K."/>
            <person name="Van de Peer Y."/>
            <person name="Wheeler G."/>
            <person name="Dacks J.B."/>
            <person name="Delwiche C.F."/>
            <person name="Dyhrman S.T."/>
            <person name="Glockner G."/>
            <person name="John U."/>
            <person name="Richards T."/>
            <person name="Worden A.Z."/>
            <person name="Zhang X."/>
            <person name="Grigoriev I.V."/>
            <person name="Allen A.E."/>
            <person name="Bidle K."/>
            <person name="Borodovsky M."/>
            <person name="Bowler C."/>
            <person name="Brownlee C."/>
            <person name="Cock J.M."/>
            <person name="Elias M."/>
            <person name="Gladyshev V.N."/>
            <person name="Groth M."/>
            <person name="Guda C."/>
            <person name="Hadaegh A."/>
            <person name="Iglesias-Rodriguez M.D."/>
            <person name="Jenkins J."/>
            <person name="Jones B.M."/>
            <person name="Lawson T."/>
            <person name="Leese F."/>
            <person name="Lindquist E."/>
            <person name="Lobanov A."/>
            <person name="Lomsadze A."/>
            <person name="Malik S.B."/>
            <person name="Marsh M.E."/>
            <person name="Mackinder L."/>
            <person name="Mock T."/>
            <person name="Mueller-Roeber B."/>
            <person name="Pagarete A."/>
            <person name="Parker M."/>
            <person name="Probert I."/>
            <person name="Quesneville H."/>
            <person name="Raines C."/>
            <person name="Rensing S.A."/>
            <person name="Riano-Pachon D.M."/>
            <person name="Richier S."/>
            <person name="Rokitta S."/>
            <person name="Shiraiwa Y."/>
            <person name="Soanes D.M."/>
            <person name="van der Giezen M."/>
            <person name="Wahlund T.M."/>
            <person name="Williams B."/>
            <person name="Wilson W."/>
            <person name="Wolfe G."/>
            <person name="Wurch L.L."/>
        </authorList>
    </citation>
    <scope>NUCLEOTIDE SEQUENCE</scope>
</reference>
<feature type="region of interest" description="Disordered" evidence="1">
    <location>
        <begin position="298"/>
        <end position="321"/>
    </location>
</feature>
<evidence type="ECO:0000256" key="1">
    <source>
        <dbReference type="SAM" id="MobiDB-lite"/>
    </source>
</evidence>
<keyword evidence="2" id="KW-0732">Signal</keyword>
<dbReference type="PANTHER" id="PTHR43619:SF2">
    <property type="entry name" value="S-ADENOSYL-L-METHIONINE-DEPENDENT METHYLTRANSFERASES SUPERFAMILY PROTEIN"/>
    <property type="match status" value="1"/>
</dbReference>
<dbReference type="RefSeq" id="XP_005772618.1">
    <property type="nucleotide sequence ID" value="XM_005772561.1"/>
</dbReference>